<dbReference type="PROSITE" id="PS00211">
    <property type="entry name" value="ABC_TRANSPORTER_1"/>
    <property type="match status" value="1"/>
</dbReference>
<dbReference type="GO" id="GO:0006824">
    <property type="term" value="P:cobalt ion transport"/>
    <property type="evidence" value="ECO:0007669"/>
    <property type="project" value="InterPro"/>
</dbReference>
<evidence type="ECO:0000313" key="12">
    <source>
        <dbReference type="Proteomes" id="UP000713880"/>
    </source>
</evidence>
<dbReference type="PANTHER" id="PTHR43553:SF24">
    <property type="entry name" value="ENERGY-COUPLING FACTOR TRANSPORTER ATP-BINDING PROTEIN ECFA1"/>
    <property type="match status" value="1"/>
</dbReference>
<evidence type="ECO:0000256" key="4">
    <source>
        <dbReference type="ARBA" id="ARBA00022475"/>
    </source>
</evidence>
<dbReference type="SMART" id="SM00382">
    <property type="entry name" value="AAA"/>
    <property type="match status" value="1"/>
</dbReference>
<evidence type="ECO:0000256" key="6">
    <source>
        <dbReference type="ARBA" id="ARBA00022840"/>
    </source>
</evidence>
<evidence type="ECO:0000313" key="11">
    <source>
        <dbReference type="EMBL" id="MBM6825709.1"/>
    </source>
</evidence>
<evidence type="ECO:0000256" key="7">
    <source>
        <dbReference type="ARBA" id="ARBA00022967"/>
    </source>
</evidence>
<comment type="subcellular location">
    <subcellularLocation>
        <location evidence="1 10">Cell membrane</location>
        <topology evidence="1 10">Peripheral membrane protein</topology>
    </subcellularLocation>
</comment>
<evidence type="ECO:0000256" key="8">
    <source>
        <dbReference type="ARBA" id="ARBA00023136"/>
    </source>
</evidence>
<dbReference type="CDD" id="cd03225">
    <property type="entry name" value="ABC_cobalt_CbiO_domain1"/>
    <property type="match status" value="1"/>
</dbReference>
<dbReference type="PANTHER" id="PTHR43553">
    <property type="entry name" value="HEAVY METAL TRANSPORTER"/>
    <property type="match status" value="1"/>
</dbReference>
<evidence type="ECO:0000256" key="5">
    <source>
        <dbReference type="ARBA" id="ARBA00022741"/>
    </source>
</evidence>
<evidence type="ECO:0000256" key="3">
    <source>
        <dbReference type="ARBA" id="ARBA00022448"/>
    </source>
</evidence>
<dbReference type="GO" id="GO:0043190">
    <property type="term" value="C:ATP-binding cassette (ABC) transporter complex"/>
    <property type="evidence" value="ECO:0007669"/>
    <property type="project" value="TreeGrafter"/>
</dbReference>
<comment type="similarity">
    <text evidence="2 10">Belongs to the ABC transporter superfamily.</text>
</comment>
<keyword evidence="3 10" id="KW-0813">Transport</keyword>
<comment type="function">
    <text evidence="10">Part of an ABC transporter complex. Responsible for energy coupling to the transport system.</text>
</comment>
<dbReference type="NCBIfam" id="TIGR01166">
    <property type="entry name" value="cbiO"/>
    <property type="match status" value="1"/>
</dbReference>
<dbReference type="FunFam" id="3.40.50.300:FF:000224">
    <property type="entry name" value="Energy-coupling factor transporter ATP-binding protein EcfA"/>
    <property type="match status" value="1"/>
</dbReference>
<dbReference type="InterPro" id="IPR003439">
    <property type="entry name" value="ABC_transporter-like_ATP-bd"/>
</dbReference>
<reference evidence="11" key="1">
    <citation type="submission" date="2020-08" db="EMBL/GenBank/DDBJ databases">
        <authorList>
            <person name="Cejkova D."/>
            <person name="Kubasova T."/>
            <person name="Jahodarova E."/>
            <person name="Rychlik I."/>
        </authorList>
    </citation>
    <scope>NUCLEOTIDE SEQUENCE</scope>
    <source>
        <strain evidence="11">An420c</strain>
    </source>
</reference>
<keyword evidence="4 10" id="KW-1003">Cell membrane</keyword>
<name>A0A938XJQ5_9CLOT</name>
<keyword evidence="5 10" id="KW-0547">Nucleotide-binding</keyword>
<evidence type="ECO:0000256" key="10">
    <source>
        <dbReference type="RuleBase" id="RU364103"/>
    </source>
</evidence>
<dbReference type="GO" id="GO:0005524">
    <property type="term" value="F:ATP binding"/>
    <property type="evidence" value="ECO:0007669"/>
    <property type="project" value="UniProtKB-UniRule"/>
</dbReference>
<reference evidence="11" key="2">
    <citation type="journal article" date="2021" name="Sci. Rep.">
        <title>The distribution of antibiotic resistance genes in chicken gut microbiota commensals.</title>
        <authorList>
            <person name="Juricova H."/>
            <person name="Matiasovicova J."/>
            <person name="Kubasova T."/>
            <person name="Cejkova D."/>
            <person name="Rychlik I."/>
        </authorList>
    </citation>
    <scope>NUCLEOTIDE SEQUENCE</scope>
    <source>
        <strain evidence="11">An420c</strain>
    </source>
</reference>
<evidence type="ECO:0000256" key="2">
    <source>
        <dbReference type="ARBA" id="ARBA00005417"/>
    </source>
</evidence>
<keyword evidence="8 10" id="KW-0472">Membrane</keyword>
<dbReference type="InterPro" id="IPR015856">
    <property type="entry name" value="ABC_transpr_CbiO/EcfA_su"/>
</dbReference>
<dbReference type="GO" id="GO:0016887">
    <property type="term" value="F:ATP hydrolysis activity"/>
    <property type="evidence" value="ECO:0007669"/>
    <property type="project" value="InterPro"/>
</dbReference>
<evidence type="ECO:0000256" key="9">
    <source>
        <dbReference type="ARBA" id="ARBA00025157"/>
    </source>
</evidence>
<evidence type="ECO:0000256" key="1">
    <source>
        <dbReference type="ARBA" id="ARBA00004202"/>
    </source>
</evidence>
<dbReference type="InterPro" id="IPR003593">
    <property type="entry name" value="AAA+_ATPase"/>
</dbReference>
<dbReference type="SUPFAM" id="SSF52540">
    <property type="entry name" value="P-loop containing nucleoside triphosphate hydrolases"/>
    <property type="match status" value="1"/>
</dbReference>
<dbReference type="Pfam" id="PF00005">
    <property type="entry name" value="ABC_tran"/>
    <property type="match status" value="1"/>
</dbReference>
<comment type="function">
    <text evidence="9">Probably part of an ABC transporter complex. Responsible for energy coupling to the transport system.</text>
</comment>
<proteinExistence type="inferred from homology"/>
<protein>
    <recommendedName>
        <fullName evidence="10">ABC transporter ATP-binding protein</fullName>
    </recommendedName>
</protein>
<dbReference type="EMBL" id="JACJLV010000002">
    <property type="protein sequence ID" value="MBM6825709.1"/>
    <property type="molecule type" value="Genomic_DNA"/>
</dbReference>
<dbReference type="Proteomes" id="UP000713880">
    <property type="component" value="Unassembled WGS sequence"/>
</dbReference>
<comment type="caution">
    <text evidence="11">The sequence shown here is derived from an EMBL/GenBank/DDBJ whole genome shotgun (WGS) entry which is preliminary data.</text>
</comment>
<dbReference type="AlphaFoldDB" id="A0A938XJQ5"/>
<dbReference type="GO" id="GO:0042626">
    <property type="term" value="F:ATPase-coupled transmembrane transporter activity"/>
    <property type="evidence" value="ECO:0007669"/>
    <property type="project" value="TreeGrafter"/>
</dbReference>
<gene>
    <name evidence="11" type="ORF">H6A13_01130</name>
</gene>
<accession>A0A938XJQ5</accession>
<dbReference type="InterPro" id="IPR027417">
    <property type="entry name" value="P-loop_NTPase"/>
</dbReference>
<keyword evidence="12" id="KW-1185">Reference proteome</keyword>
<dbReference type="PROSITE" id="PS50893">
    <property type="entry name" value="ABC_TRANSPORTER_2"/>
    <property type="match status" value="1"/>
</dbReference>
<dbReference type="InterPro" id="IPR050095">
    <property type="entry name" value="ECF_ABC_transporter_ATP-bd"/>
</dbReference>
<dbReference type="InterPro" id="IPR005876">
    <property type="entry name" value="Co_trans_ATP-bd"/>
</dbReference>
<dbReference type="InterPro" id="IPR017871">
    <property type="entry name" value="ABC_transporter-like_CS"/>
</dbReference>
<organism evidence="11 12">
    <name type="scientific">Mordavella massiliensis</name>
    <dbReference type="NCBI Taxonomy" id="1871024"/>
    <lineage>
        <taxon>Bacteria</taxon>
        <taxon>Bacillati</taxon>
        <taxon>Bacillota</taxon>
        <taxon>Clostridia</taxon>
        <taxon>Eubacteriales</taxon>
        <taxon>Clostridiaceae</taxon>
        <taxon>Mordavella</taxon>
    </lineage>
</organism>
<dbReference type="RefSeq" id="WP_204907777.1">
    <property type="nucleotide sequence ID" value="NZ_JACJLV010000002.1"/>
</dbReference>
<keyword evidence="6 10" id="KW-0067">ATP-binding</keyword>
<sequence length="286" mass="31802">MDEILRLKDLSFRYEEEKEWALKEVSLSISSGEKIAVLGNNGAGKSTFFRCCNGILRPKEGSLYLKGEKISWKKKEILNLRQSVGLIFQEADHQLIAGTVAEEVSFGPMNLKLSEQEVRNRVEKALAAMELLKYQEKAPHELSGGEKKRVSIADILAMEPELMLLDEPASSLDPVNQSLLEENLEKLHQKGIALVVATHDVDFAWRWAKRILIFHQGRLVADGRGEEIFADEALIEKSGLKKPLLYEVGKIYGISPLPKTLKELLPDGEGISSGSAEILPAPSDGR</sequence>
<dbReference type="Gene3D" id="3.40.50.300">
    <property type="entry name" value="P-loop containing nucleotide triphosphate hydrolases"/>
    <property type="match status" value="1"/>
</dbReference>
<keyword evidence="7" id="KW-1278">Translocase</keyword>